<gene>
    <name evidence="1" type="ordered locus">ROP_pROB02-01820</name>
</gene>
<protein>
    <submittedName>
        <fullName evidence="1">Uncharacterized protein</fullName>
    </submittedName>
</protein>
<dbReference type="KEGG" id="rop:ROP_pROB02-01820"/>
<keyword evidence="1" id="KW-0614">Plasmid</keyword>
<name>C1BDY6_RHOOB</name>
<dbReference type="AlphaFoldDB" id="C1BDY6"/>
<evidence type="ECO:0000313" key="1">
    <source>
        <dbReference type="EMBL" id="BAH47189.1"/>
    </source>
</evidence>
<dbReference type="EMBL" id="AP011117">
    <property type="protein sequence ID" value="BAH47189.1"/>
    <property type="molecule type" value="Genomic_DNA"/>
</dbReference>
<evidence type="ECO:0000313" key="2">
    <source>
        <dbReference type="Proteomes" id="UP000002212"/>
    </source>
</evidence>
<dbReference type="PATRIC" id="fig|632772.20.peg.8566"/>
<dbReference type="HOGENOM" id="CLU_456996_0_0_11"/>
<dbReference type="RefSeq" id="WP_012687222.1">
    <property type="nucleotide sequence ID" value="NC_012521.1"/>
</dbReference>
<geneLocation type="plasmid" evidence="1 2">
    <name>pROB02</name>
</geneLocation>
<proteinExistence type="predicted"/>
<reference evidence="1 2" key="2">
    <citation type="submission" date="2009-03" db="EMBL/GenBank/DDBJ databases">
        <title>Comparison of the complete genome sequences of Rhodococcus erythropolis PR4 and Rhodococcus opacus B4.</title>
        <authorList>
            <person name="Takarada H."/>
            <person name="Sekine M."/>
            <person name="Hosoyama A."/>
            <person name="Yamada R."/>
            <person name="Fujisawa T."/>
            <person name="Omata S."/>
            <person name="Shimizu A."/>
            <person name="Tsukatani N."/>
            <person name="Tanikawa S."/>
            <person name="Fujita N."/>
            <person name="Harayama S."/>
        </authorList>
    </citation>
    <scope>NUCLEOTIDE SEQUENCE [LARGE SCALE GENOMIC DNA]</scope>
    <source>
        <strain evidence="1 2">B4</strain>
        <plasmid evidence="1 2">pROB02</plasmid>
    </source>
</reference>
<reference evidence="1 2" key="1">
    <citation type="journal article" date="2005" name="J. Biosci. Bioeng.">
        <title>Isolation and characterization of benzene-tolerant Rhodococcus opacus strains.</title>
        <authorList>
            <person name="Na K.S."/>
            <person name="Kuroda A."/>
            <person name="Takiguchi N."/>
            <person name="Ikeda T."/>
            <person name="Ohtake H."/>
            <person name="Kato J."/>
        </authorList>
    </citation>
    <scope>NUCLEOTIDE SEQUENCE [LARGE SCALE GENOMIC DNA]</scope>
    <source>
        <strain evidence="1 2">B4</strain>
        <plasmid evidence="1">pROB02</plasmid>
    </source>
</reference>
<dbReference type="Proteomes" id="UP000002212">
    <property type="component" value="Plasmid pROB02"/>
</dbReference>
<accession>C1BDY6</accession>
<organism evidence="1 2">
    <name type="scientific">Rhodococcus opacus (strain B4)</name>
    <dbReference type="NCBI Taxonomy" id="632772"/>
    <lineage>
        <taxon>Bacteria</taxon>
        <taxon>Bacillati</taxon>
        <taxon>Actinomycetota</taxon>
        <taxon>Actinomycetes</taxon>
        <taxon>Mycobacteriales</taxon>
        <taxon>Nocardiaceae</taxon>
        <taxon>Rhodococcus</taxon>
    </lineage>
</organism>
<sequence length="597" mass="65057">MSGGELAARVYELAAAPDPRNESTPAVIARHADALETYLRLTLSEYGSKNRLFILFEDIKQPQPRRYAQAMVRAIATAFDHWELDDNLVESIQVLTGARAPRPGAVHDDHTTQTAHQQTIDIALDAAWATATIELARVLRASSARDTLMHIGRARTALAPITGNEDAIDAIVLDSTLKILSDFLTGVTESSTGEWPIEPSAVAELEHLVTRYRIGAHGLHHWVGDRKQSVLTGWGRLAQDLLFLRTHLERASIYRAAVVLDDILDIYTASRAVEVVARESDLDGVRRMLQPPIVGSFAARAGLLRNLEDHVDELQKCVDNPQSNSHGRAGEVLPVARIVLEAARDQVAKHEPPGKTVGASAPLPPPLADLFGGGNVPNAIAELDPEILKTLAIGITDARDSRGPFQHVAISAVCERIKDNLSASPDYKGDIKDKVDYVLELLVRFLHSRINIEKKYKPYLYKPNASENDLHLDLFDYLVGSGLAGFAQIELTNVAGGRADIQVGFGAFHIYLELKADATKARQAAKTAYIQQTVSYQGGDIRIGFLIILRLGDGKGAPPHLSDLVTHTTTTIAGSAHPRHVVIVELPGNRTVPSNMK</sequence>